<protein>
    <submittedName>
        <fullName evidence="2">Uncharacterized protein</fullName>
    </submittedName>
</protein>
<gene>
    <name evidence="2" type="ORF">Rhal01_03112</name>
</gene>
<feature type="chain" id="PRO_5047243712" evidence="1">
    <location>
        <begin position="23"/>
        <end position="191"/>
    </location>
</feature>
<evidence type="ECO:0000313" key="3">
    <source>
        <dbReference type="Proteomes" id="UP001424741"/>
    </source>
</evidence>
<dbReference type="EMBL" id="BAABRL010000010">
    <property type="protein sequence ID" value="GAA5496924.1"/>
    <property type="molecule type" value="Genomic_DNA"/>
</dbReference>
<accession>A0ABP9V5T8</accession>
<keyword evidence="1" id="KW-0732">Signal</keyword>
<feature type="signal peptide" evidence="1">
    <location>
        <begin position="1"/>
        <end position="22"/>
    </location>
</feature>
<sequence length="191" mass="21241">MGVLRKLIVVFCLSGLATVSTAEPEKKEAGPGIGILEKEEWDSLKVTIVLLPGCTEPEIRLDSTITRKGGEYTVQNTKHLSGGDKQESHVVRLSREKHAELFKQIVACLRKARKEESFSEKLERMDPVTREKTMQKQANRPIGGYARSWISVAAQAGHRKHSFSEEFGDFDGGDGLVNEVTALLYKNDKAE</sequence>
<comment type="caution">
    <text evidence="2">The sequence shown here is derived from an EMBL/GenBank/DDBJ whole genome shotgun (WGS) entry which is preliminary data.</text>
</comment>
<dbReference type="Proteomes" id="UP001424741">
    <property type="component" value="Unassembled WGS sequence"/>
</dbReference>
<evidence type="ECO:0000313" key="2">
    <source>
        <dbReference type="EMBL" id="GAA5496924.1"/>
    </source>
</evidence>
<organism evidence="2 3">
    <name type="scientific">Rubritalea halochordaticola</name>
    <dbReference type="NCBI Taxonomy" id="714537"/>
    <lineage>
        <taxon>Bacteria</taxon>
        <taxon>Pseudomonadati</taxon>
        <taxon>Verrucomicrobiota</taxon>
        <taxon>Verrucomicrobiia</taxon>
        <taxon>Verrucomicrobiales</taxon>
        <taxon>Rubritaleaceae</taxon>
        <taxon>Rubritalea</taxon>
    </lineage>
</organism>
<evidence type="ECO:0000256" key="1">
    <source>
        <dbReference type="SAM" id="SignalP"/>
    </source>
</evidence>
<dbReference type="RefSeq" id="WP_346189515.1">
    <property type="nucleotide sequence ID" value="NZ_BAABRL010000010.1"/>
</dbReference>
<name>A0ABP9V5T8_9BACT</name>
<reference evidence="2 3" key="1">
    <citation type="submission" date="2024-02" db="EMBL/GenBank/DDBJ databases">
        <title>Rubritalea halochordaticola NBRC 107102.</title>
        <authorList>
            <person name="Ichikawa N."/>
            <person name="Katano-Makiyama Y."/>
            <person name="Hidaka K."/>
        </authorList>
    </citation>
    <scope>NUCLEOTIDE SEQUENCE [LARGE SCALE GENOMIC DNA]</scope>
    <source>
        <strain evidence="2 3">NBRC 107102</strain>
    </source>
</reference>
<keyword evidence="3" id="KW-1185">Reference proteome</keyword>
<proteinExistence type="predicted"/>